<dbReference type="PANTHER" id="PTHR36838:SF1">
    <property type="entry name" value="SLR1864 PROTEIN"/>
    <property type="match status" value="1"/>
</dbReference>
<dbReference type="PANTHER" id="PTHR36838">
    <property type="entry name" value="AUXIN EFFLUX CARRIER FAMILY PROTEIN"/>
    <property type="match status" value="1"/>
</dbReference>
<protein>
    <submittedName>
        <fullName evidence="8">AEC family transporter</fullName>
    </submittedName>
</protein>
<gene>
    <name evidence="8" type="ORF">GCM10009019_07570</name>
</gene>
<evidence type="ECO:0000256" key="1">
    <source>
        <dbReference type="ARBA" id="ARBA00004141"/>
    </source>
</evidence>
<reference evidence="8 9" key="1">
    <citation type="journal article" date="2019" name="Int. J. Syst. Evol. Microbiol.">
        <title>The Global Catalogue of Microorganisms (GCM) 10K type strain sequencing project: providing services to taxonomists for standard genome sequencing and annotation.</title>
        <authorList>
            <consortium name="The Broad Institute Genomics Platform"/>
            <consortium name="The Broad Institute Genome Sequencing Center for Infectious Disease"/>
            <person name="Wu L."/>
            <person name="Ma J."/>
        </authorList>
    </citation>
    <scope>NUCLEOTIDE SEQUENCE [LARGE SCALE GENOMIC DNA]</scope>
    <source>
        <strain evidence="8 9">JCM 16327</strain>
    </source>
</reference>
<sequence>MSFVSALTDAILPVLAVALAGFLLGRFREVEVDALGTVTLYVLTPALVFSTLATTTLSGSAVLNIAVGVTAFTVVMAVVAYAVVTLTDAPHPNGTMLASTFSNAGNYGIPLSAFAFGATGRSTAVLFIAAQSVLMYSLGVFIAARGTGAGVRASVGQIFELPLLYAVLAAGLARFLGVVPPETGPAMETIGMVGNAAIPVMLLMLGIQLGNTGRGVALSTVTTPTVLKLAVAPVVAVAVAVPLGFSDPVVARTFVLECAMPAAVTPLVFTVEFSDDPTAPAYVSTAILVTTVLSIPVLAVLLTVLRGGLPLPGV</sequence>
<feature type="transmembrane region" description="Helical" evidence="7">
    <location>
        <begin position="221"/>
        <end position="243"/>
    </location>
</feature>
<keyword evidence="2" id="KW-0813">Transport</keyword>
<dbReference type="GO" id="GO:0055085">
    <property type="term" value="P:transmembrane transport"/>
    <property type="evidence" value="ECO:0007669"/>
    <property type="project" value="InterPro"/>
</dbReference>
<dbReference type="InterPro" id="IPR004776">
    <property type="entry name" value="Mem_transp_PIN-like"/>
</dbReference>
<dbReference type="Proteomes" id="UP001500194">
    <property type="component" value="Unassembled WGS sequence"/>
</dbReference>
<feature type="transmembrane region" description="Helical" evidence="7">
    <location>
        <begin position="158"/>
        <end position="177"/>
    </location>
</feature>
<dbReference type="RefSeq" id="WP_227261534.1">
    <property type="nucleotide sequence ID" value="NZ_BAAADU010000002.1"/>
</dbReference>
<comment type="subcellular location">
    <subcellularLocation>
        <location evidence="1">Membrane</location>
        <topology evidence="1">Multi-pass membrane protein</topology>
    </subcellularLocation>
</comment>
<name>A0AAV3T005_9EURY</name>
<evidence type="ECO:0000313" key="8">
    <source>
        <dbReference type="EMBL" id="GAA0647596.1"/>
    </source>
</evidence>
<feature type="transmembrane region" description="Helical" evidence="7">
    <location>
        <begin position="249"/>
        <end position="269"/>
    </location>
</feature>
<organism evidence="8 9">
    <name type="scientific">Salarchaeum japonicum</name>
    <dbReference type="NCBI Taxonomy" id="555573"/>
    <lineage>
        <taxon>Archaea</taxon>
        <taxon>Methanobacteriati</taxon>
        <taxon>Methanobacteriota</taxon>
        <taxon>Stenosarchaea group</taxon>
        <taxon>Halobacteria</taxon>
        <taxon>Halobacteriales</taxon>
        <taxon>Halobacteriaceae</taxon>
    </lineage>
</organism>
<evidence type="ECO:0000256" key="7">
    <source>
        <dbReference type="SAM" id="Phobius"/>
    </source>
</evidence>
<proteinExistence type="predicted"/>
<evidence type="ECO:0000256" key="6">
    <source>
        <dbReference type="ARBA" id="ARBA00023136"/>
    </source>
</evidence>
<dbReference type="EMBL" id="BAAADU010000002">
    <property type="protein sequence ID" value="GAA0647596.1"/>
    <property type="molecule type" value="Genomic_DNA"/>
</dbReference>
<evidence type="ECO:0000256" key="2">
    <source>
        <dbReference type="ARBA" id="ARBA00022448"/>
    </source>
</evidence>
<feature type="transmembrane region" description="Helical" evidence="7">
    <location>
        <begin position="61"/>
        <end position="84"/>
    </location>
</feature>
<feature type="transmembrane region" description="Helical" evidence="7">
    <location>
        <begin position="32"/>
        <end position="55"/>
    </location>
</feature>
<keyword evidence="5 7" id="KW-1133">Transmembrane helix</keyword>
<feature type="transmembrane region" description="Helical" evidence="7">
    <location>
        <begin position="189"/>
        <end position="209"/>
    </location>
</feature>
<accession>A0AAV3T005</accession>
<feature type="transmembrane region" description="Helical" evidence="7">
    <location>
        <begin position="96"/>
        <end position="118"/>
    </location>
</feature>
<keyword evidence="3" id="KW-1003">Cell membrane</keyword>
<evidence type="ECO:0000256" key="5">
    <source>
        <dbReference type="ARBA" id="ARBA00022989"/>
    </source>
</evidence>
<dbReference type="GeneID" id="68572121"/>
<feature type="transmembrane region" description="Helical" evidence="7">
    <location>
        <begin position="6"/>
        <end position="25"/>
    </location>
</feature>
<feature type="transmembrane region" description="Helical" evidence="7">
    <location>
        <begin position="281"/>
        <end position="305"/>
    </location>
</feature>
<evidence type="ECO:0000256" key="4">
    <source>
        <dbReference type="ARBA" id="ARBA00022692"/>
    </source>
</evidence>
<dbReference type="AlphaFoldDB" id="A0AAV3T005"/>
<evidence type="ECO:0000313" key="9">
    <source>
        <dbReference type="Proteomes" id="UP001500194"/>
    </source>
</evidence>
<keyword evidence="9" id="KW-1185">Reference proteome</keyword>
<keyword evidence="6 7" id="KW-0472">Membrane</keyword>
<feature type="transmembrane region" description="Helical" evidence="7">
    <location>
        <begin position="124"/>
        <end position="146"/>
    </location>
</feature>
<keyword evidence="4 7" id="KW-0812">Transmembrane</keyword>
<dbReference type="Pfam" id="PF03547">
    <property type="entry name" value="Mem_trans"/>
    <property type="match status" value="2"/>
</dbReference>
<comment type="caution">
    <text evidence="8">The sequence shown here is derived from an EMBL/GenBank/DDBJ whole genome shotgun (WGS) entry which is preliminary data.</text>
</comment>
<dbReference type="GO" id="GO:0016020">
    <property type="term" value="C:membrane"/>
    <property type="evidence" value="ECO:0007669"/>
    <property type="project" value="UniProtKB-SubCell"/>
</dbReference>
<evidence type="ECO:0000256" key="3">
    <source>
        <dbReference type="ARBA" id="ARBA00022475"/>
    </source>
</evidence>